<dbReference type="Proteomes" id="UP001237642">
    <property type="component" value="Unassembled WGS sequence"/>
</dbReference>
<dbReference type="Gene3D" id="1.10.246.90">
    <property type="entry name" value="Nop domain"/>
    <property type="match status" value="1"/>
</dbReference>
<feature type="compositionally biased region" description="Basic and acidic residues" evidence="1">
    <location>
        <begin position="219"/>
        <end position="228"/>
    </location>
</feature>
<dbReference type="GO" id="GO:0000244">
    <property type="term" value="P:spliceosomal tri-snRNP complex assembly"/>
    <property type="evidence" value="ECO:0007669"/>
    <property type="project" value="InterPro"/>
</dbReference>
<keyword evidence="4" id="KW-1185">Reference proteome</keyword>
<dbReference type="InterPro" id="IPR002687">
    <property type="entry name" value="Nop_dom"/>
</dbReference>
<evidence type="ECO:0000259" key="2">
    <source>
        <dbReference type="PROSITE" id="PS51358"/>
    </source>
</evidence>
<evidence type="ECO:0000256" key="1">
    <source>
        <dbReference type="SAM" id="MobiDB-lite"/>
    </source>
</evidence>
<dbReference type="Pfam" id="PF01798">
    <property type="entry name" value="Nop"/>
    <property type="match status" value="2"/>
</dbReference>
<dbReference type="GO" id="GO:0046540">
    <property type="term" value="C:U4/U6 x U5 tri-snRNP complex"/>
    <property type="evidence" value="ECO:0007669"/>
    <property type="project" value="InterPro"/>
</dbReference>
<accession>A0AAD8GWV9</accession>
<dbReference type="PANTHER" id="PTHR13904">
    <property type="entry name" value="PRE-MRNA SPLICING FACTOR PRP31"/>
    <property type="match status" value="1"/>
</dbReference>
<dbReference type="EMBL" id="JAUIZM010000011">
    <property type="protein sequence ID" value="KAK1356154.1"/>
    <property type="molecule type" value="Genomic_DNA"/>
</dbReference>
<evidence type="ECO:0000313" key="4">
    <source>
        <dbReference type="Proteomes" id="UP001237642"/>
    </source>
</evidence>
<dbReference type="PROSITE" id="PS51358">
    <property type="entry name" value="NOP"/>
    <property type="match status" value="1"/>
</dbReference>
<proteinExistence type="predicted"/>
<dbReference type="InterPro" id="IPR042239">
    <property type="entry name" value="Nop_C"/>
</dbReference>
<evidence type="ECO:0000313" key="3">
    <source>
        <dbReference type="EMBL" id="KAK1356154.1"/>
    </source>
</evidence>
<dbReference type="InterPro" id="IPR036070">
    <property type="entry name" value="Nop_dom_sf"/>
</dbReference>
<gene>
    <name evidence="3" type="ORF">POM88_049410</name>
</gene>
<dbReference type="GO" id="GO:0071011">
    <property type="term" value="C:precatalytic spliceosome"/>
    <property type="evidence" value="ECO:0007669"/>
    <property type="project" value="TreeGrafter"/>
</dbReference>
<feature type="region of interest" description="Disordered" evidence="1">
    <location>
        <begin position="219"/>
        <end position="239"/>
    </location>
</feature>
<dbReference type="InterPro" id="IPR027105">
    <property type="entry name" value="Prp31"/>
</dbReference>
<name>A0AAD8GWV9_9APIA</name>
<dbReference type="SUPFAM" id="SSF89124">
    <property type="entry name" value="Nop domain"/>
    <property type="match status" value="1"/>
</dbReference>
<protein>
    <recommendedName>
        <fullName evidence="2">Nop domain-containing protein</fullName>
    </recommendedName>
</protein>
<organism evidence="3 4">
    <name type="scientific">Heracleum sosnowskyi</name>
    <dbReference type="NCBI Taxonomy" id="360622"/>
    <lineage>
        <taxon>Eukaryota</taxon>
        <taxon>Viridiplantae</taxon>
        <taxon>Streptophyta</taxon>
        <taxon>Embryophyta</taxon>
        <taxon>Tracheophyta</taxon>
        <taxon>Spermatophyta</taxon>
        <taxon>Magnoliopsida</taxon>
        <taxon>eudicotyledons</taxon>
        <taxon>Gunneridae</taxon>
        <taxon>Pentapetalae</taxon>
        <taxon>asterids</taxon>
        <taxon>campanulids</taxon>
        <taxon>Apiales</taxon>
        <taxon>Apiaceae</taxon>
        <taxon>Apioideae</taxon>
        <taxon>apioid superclade</taxon>
        <taxon>Tordylieae</taxon>
        <taxon>Tordyliinae</taxon>
        <taxon>Heracleum</taxon>
    </lineage>
</organism>
<dbReference type="AlphaFoldDB" id="A0AAD8GWV9"/>
<dbReference type="PANTHER" id="PTHR13904:SF0">
    <property type="entry name" value="U4_U6 SMALL NUCLEAR RIBONUCLEOPROTEIN PRP31"/>
    <property type="match status" value="1"/>
</dbReference>
<reference evidence="3" key="1">
    <citation type="submission" date="2023-02" db="EMBL/GenBank/DDBJ databases">
        <title>Genome of toxic invasive species Heracleum sosnowskyi carries increased number of genes despite the absence of recent whole-genome duplications.</title>
        <authorList>
            <person name="Schelkunov M."/>
            <person name="Shtratnikova V."/>
            <person name="Makarenko M."/>
            <person name="Klepikova A."/>
            <person name="Omelchenko D."/>
            <person name="Novikova G."/>
            <person name="Obukhova E."/>
            <person name="Bogdanov V."/>
            <person name="Penin A."/>
            <person name="Logacheva M."/>
        </authorList>
    </citation>
    <scope>NUCLEOTIDE SEQUENCE</scope>
    <source>
        <strain evidence="3">Hsosn_3</strain>
        <tissue evidence="3">Leaf</tissue>
    </source>
</reference>
<comment type="caution">
    <text evidence="3">The sequence shown here is derived from an EMBL/GenBank/DDBJ whole genome shotgun (WGS) entry which is preliminary data.</text>
</comment>
<dbReference type="GO" id="GO:0005687">
    <property type="term" value="C:U4 snRNP"/>
    <property type="evidence" value="ECO:0007669"/>
    <property type="project" value="TreeGrafter"/>
</dbReference>
<reference evidence="3" key="2">
    <citation type="submission" date="2023-05" db="EMBL/GenBank/DDBJ databases">
        <authorList>
            <person name="Schelkunov M.I."/>
        </authorList>
    </citation>
    <scope>NUCLEOTIDE SEQUENCE</scope>
    <source>
        <strain evidence="3">Hsosn_3</strain>
        <tissue evidence="3">Leaf</tissue>
    </source>
</reference>
<sequence>MFRNLECSGICIKWQAILGKQKFSKARPLKLSVCRLIAYKSALAALVDSSRGYETGEYGRELSEDPDGLREGQAGDAKLSVSAGHNKLVAKDAKVYAITDMPKQFGVPPESSLGDGLGEAQAGSGKLVVPVVKAAPNLCALVGEAVARKLIGTAGDHIGQTEIFQSTPPALKLSACRLIANKSALAARVDSSGGYETGEYGRELSEKIRKQIEKWREPSLAKQPKFDAGDDLGQGQAGDAKLSVSAGHNKLAAKDAKVELSNSQVLANQLGRGTQSTYFFKTGTLRDLERDNWRCSETLLPFPFDYTY</sequence>
<feature type="domain" description="Nop" evidence="2">
    <location>
        <begin position="109"/>
        <end position="217"/>
    </location>
</feature>